<organism evidence="5 6">
    <name type="scientific">Streptomyces tsukubensis (strain DSM 42081 / NBRC 108919 / NRRL 18488 / 9993)</name>
    <dbReference type="NCBI Taxonomy" id="1114943"/>
    <lineage>
        <taxon>Bacteria</taxon>
        <taxon>Bacillati</taxon>
        <taxon>Actinomycetota</taxon>
        <taxon>Actinomycetes</taxon>
        <taxon>Kitasatosporales</taxon>
        <taxon>Streptomycetaceae</taxon>
        <taxon>Streptomyces</taxon>
    </lineage>
</organism>
<proteinExistence type="predicted"/>
<evidence type="ECO:0000256" key="3">
    <source>
        <dbReference type="SAM" id="MobiDB-lite"/>
    </source>
</evidence>
<dbReference type="PANTHER" id="PTHR30153">
    <property type="entry name" value="REPLICATIVE DNA HELICASE DNAB"/>
    <property type="match status" value="1"/>
</dbReference>
<dbReference type="EMBL" id="CP029159">
    <property type="protein sequence ID" value="QKM67369.1"/>
    <property type="molecule type" value="Genomic_DNA"/>
</dbReference>
<dbReference type="SUPFAM" id="SSF48024">
    <property type="entry name" value="N-terminal domain of DnaB helicase"/>
    <property type="match status" value="2"/>
</dbReference>
<dbReference type="RefSeq" id="WP_130585202.1">
    <property type="nucleotide sequence ID" value="NZ_CP029159.1"/>
</dbReference>
<evidence type="ECO:0000256" key="1">
    <source>
        <dbReference type="ARBA" id="ARBA00022705"/>
    </source>
</evidence>
<feature type="domain" description="DNA helicase DnaB-like N-terminal" evidence="4">
    <location>
        <begin position="186"/>
        <end position="252"/>
    </location>
</feature>
<dbReference type="Gene3D" id="1.10.860.10">
    <property type="entry name" value="DNAb Helicase, Chain A"/>
    <property type="match status" value="2"/>
</dbReference>
<evidence type="ECO:0000256" key="2">
    <source>
        <dbReference type="ARBA" id="ARBA00023125"/>
    </source>
</evidence>
<dbReference type="Pfam" id="PF00772">
    <property type="entry name" value="DnaB"/>
    <property type="match status" value="2"/>
</dbReference>
<dbReference type="GO" id="GO:0006260">
    <property type="term" value="P:DNA replication"/>
    <property type="evidence" value="ECO:0007669"/>
    <property type="project" value="UniProtKB-KW"/>
</dbReference>
<feature type="domain" description="DNA helicase DnaB-like N-terminal" evidence="4">
    <location>
        <begin position="5"/>
        <end position="110"/>
    </location>
</feature>
<keyword evidence="5" id="KW-0067">ATP-binding</keyword>
<reference evidence="5 6" key="1">
    <citation type="journal article" date="2012" name="J. Bacteriol.">
        <title>Draft genome of Streptomyces tsukubaensis NRRL 18488, the producer of the clinically important immunosuppressant tacrolimus (FK506).</title>
        <authorList>
            <person name="Barreiro C."/>
            <person name="Prieto C."/>
            <person name="Sola-Landa A."/>
            <person name="Solera E."/>
            <person name="Martinez-Castro M."/>
            <person name="Perez-Redondo R."/>
            <person name="Garcia-Estrada C."/>
            <person name="Aparicio J.F."/>
            <person name="Fernandez-Martinez L.T."/>
            <person name="Santos-Aberturas J."/>
            <person name="Salehi-Najafabadi Z."/>
            <person name="Rodriguez-Garcia A."/>
            <person name="Tauch A."/>
            <person name="Martin J.F."/>
        </authorList>
    </citation>
    <scope>NUCLEOTIDE SEQUENCE [LARGE SCALE GENOMIC DNA]</scope>
    <source>
        <strain evidence="6">DSM 42081 / NBRC 108919 / NRRL 18488 / 9993</strain>
    </source>
</reference>
<feature type="region of interest" description="Disordered" evidence="3">
    <location>
        <begin position="331"/>
        <end position="388"/>
    </location>
</feature>
<dbReference type="InterPro" id="IPR007693">
    <property type="entry name" value="DNA_helicase_DnaB-like_N"/>
</dbReference>
<evidence type="ECO:0000313" key="6">
    <source>
        <dbReference type="Proteomes" id="UP000005940"/>
    </source>
</evidence>
<dbReference type="Proteomes" id="UP000005940">
    <property type="component" value="Chromosome"/>
</dbReference>
<dbReference type="InterPro" id="IPR036185">
    <property type="entry name" value="DNA_heli_DnaB-like_N_sf"/>
</dbReference>
<accession>A0A7G3UDG9</accession>
<dbReference type="GO" id="GO:0003677">
    <property type="term" value="F:DNA binding"/>
    <property type="evidence" value="ECO:0007669"/>
    <property type="project" value="UniProtKB-KW"/>
</dbReference>
<dbReference type="GO" id="GO:0005524">
    <property type="term" value="F:ATP binding"/>
    <property type="evidence" value="ECO:0007669"/>
    <property type="project" value="InterPro"/>
</dbReference>
<dbReference type="GO" id="GO:0003678">
    <property type="term" value="F:DNA helicase activity"/>
    <property type="evidence" value="ECO:0007669"/>
    <property type="project" value="InterPro"/>
</dbReference>
<keyword evidence="5" id="KW-0347">Helicase</keyword>
<keyword evidence="5" id="KW-0547">Nucleotide-binding</keyword>
<gene>
    <name evidence="5" type="ORF">STSU_009515</name>
</gene>
<dbReference type="GO" id="GO:0005829">
    <property type="term" value="C:cytosol"/>
    <property type="evidence" value="ECO:0007669"/>
    <property type="project" value="TreeGrafter"/>
</dbReference>
<feature type="compositionally biased region" description="Low complexity" evidence="3">
    <location>
        <begin position="365"/>
        <end position="381"/>
    </location>
</feature>
<evidence type="ECO:0000313" key="5">
    <source>
        <dbReference type="EMBL" id="QKM67369.1"/>
    </source>
</evidence>
<dbReference type="InterPro" id="IPR016136">
    <property type="entry name" value="DNA_helicase_N/primase_C"/>
</dbReference>
<evidence type="ECO:0000259" key="4">
    <source>
        <dbReference type="Pfam" id="PF00772"/>
    </source>
</evidence>
<dbReference type="PANTHER" id="PTHR30153:SF2">
    <property type="entry name" value="REPLICATIVE DNA HELICASE"/>
    <property type="match status" value="1"/>
</dbReference>
<name>A0A7G3UDG9_STRT9</name>
<keyword evidence="6" id="KW-1185">Reference proteome</keyword>
<dbReference type="AlphaFoldDB" id="A0A7G3UDG9"/>
<keyword evidence="5" id="KW-0378">Hydrolase</keyword>
<keyword evidence="2" id="KW-0238">DNA-binding</keyword>
<sequence>MNPLVRAEQAVLGAVFLDPSQLERLSPWLRPEHFYRPAHQALYGAALALRERGHPGSTAATGSVPVSWVADAVTEAGTRTRGVTASYAHQLVAACPRPEHASVYGRMVLEGAIHRTVAEHAVRLHQAARADTVRGSIEETLLRADALAGVLADLARRWGTDPRPVPPPVAPVPRATTVVDGDLLADEEFLLACLTARPDQLDAVVGWLRPSDFGDPGHQQLYRALGALHHRGEPVDQLTVLWEVQRRGALTSGALDAERVLTVCDPLALAGSAEHFGEQVIATALVRTATESARQIRALAEDAALPAGRLIGHALHALGPLDEIRQRWHTARTGPAPDKPQPPTAARSSPGRAEAARARSRPRRTSAPTPAAAPVPAASARTSRRSPA</sequence>
<keyword evidence="1" id="KW-0235">DNA replication</keyword>
<protein>
    <submittedName>
        <fullName evidence="5">Helicase DnaB</fullName>
    </submittedName>
</protein>